<feature type="transmembrane region" description="Helical" evidence="1">
    <location>
        <begin position="6"/>
        <end position="32"/>
    </location>
</feature>
<reference evidence="2" key="2">
    <citation type="submission" date="2019-08" db="EMBL/GenBank/DDBJ databases">
        <title>Investigation of anaerobic lignin degradation for improved lignocellulosic biofuels.</title>
        <authorList>
            <person name="Deangelis K.PhD."/>
        </authorList>
    </citation>
    <scope>NUCLEOTIDE SEQUENCE [LARGE SCALE GENOMIC DNA]</scope>
    <source>
        <strain evidence="2">128R</strain>
    </source>
</reference>
<gene>
    <name evidence="2" type="ORF">FHU10_3952</name>
</gene>
<feature type="transmembrane region" description="Helical" evidence="1">
    <location>
        <begin position="44"/>
        <end position="64"/>
    </location>
</feature>
<accession>A0A542BRC6</accession>
<protein>
    <submittedName>
        <fullName evidence="2">Uncharacterized protein</fullName>
    </submittedName>
</protein>
<sequence length="67" mass="7706">MAALSDVAIIMLLTLAVYYPVTLGVMACLMFMAYRRRGSPQWRLALVLLSVMFVLIALAAFNWYRYR</sequence>
<proteinExistence type="predicted"/>
<organism evidence="2">
    <name type="scientific">Serratia fonticola</name>
    <dbReference type="NCBI Taxonomy" id="47917"/>
    <lineage>
        <taxon>Bacteria</taxon>
        <taxon>Pseudomonadati</taxon>
        <taxon>Pseudomonadota</taxon>
        <taxon>Gammaproteobacteria</taxon>
        <taxon>Enterobacterales</taxon>
        <taxon>Yersiniaceae</taxon>
        <taxon>Serratia</taxon>
    </lineage>
</organism>
<name>A0A542BRC6_SERFO</name>
<dbReference type="AlphaFoldDB" id="A0A542BRC6"/>
<keyword evidence="1" id="KW-0812">Transmembrane</keyword>
<comment type="caution">
    <text evidence="2">The sequence shown here is derived from an EMBL/GenBank/DDBJ whole genome shotgun (WGS) entry which is preliminary data.</text>
</comment>
<evidence type="ECO:0000313" key="2">
    <source>
        <dbReference type="EMBL" id="TVZ71326.1"/>
    </source>
</evidence>
<reference evidence="2" key="1">
    <citation type="submission" date="2019-06" db="EMBL/GenBank/DDBJ databases">
        <authorList>
            <person name="Deangelis K."/>
            <person name="Huntemann M."/>
            <person name="Clum A."/>
            <person name="Pillay M."/>
            <person name="Palaniappan K."/>
            <person name="Varghese N."/>
            <person name="Mikhailova N."/>
            <person name="Stamatis D."/>
            <person name="Reddy T."/>
            <person name="Daum C."/>
            <person name="Shapiro N."/>
            <person name="Ivanova N."/>
            <person name="Kyrpides N."/>
            <person name="Woyke T."/>
        </authorList>
    </citation>
    <scope>NUCLEOTIDE SEQUENCE [LARGE SCALE GENOMIC DNA]</scope>
    <source>
        <strain evidence="2">128R</strain>
    </source>
</reference>
<evidence type="ECO:0000256" key="1">
    <source>
        <dbReference type="SAM" id="Phobius"/>
    </source>
</evidence>
<keyword evidence="1" id="KW-0472">Membrane</keyword>
<keyword evidence="1" id="KW-1133">Transmembrane helix</keyword>
<dbReference type="EMBL" id="VISQ01000001">
    <property type="protein sequence ID" value="TVZ71326.1"/>
    <property type="molecule type" value="Genomic_DNA"/>
</dbReference>